<dbReference type="InterPro" id="IPR012259">
    <property type="entry name" value="DHFR"/>
</dbReference>
<evidence type="ECO:0000259" key="8">
    <source>
        <dbReference type="PROSITE" id="PS51330"/>
    </source>
</evidence>
<evidence type="ECO:0000256" key="7">
    <source>
        <dbReference type="PIRNR" id="PIRNR000194"/>
    </source>
</evidence>
<dbReference type="PRINTS" id="PR00070">
    <property type="entry name" value="DHFR"/>
</dbReference>
<dbReference type="PANTHER" id="PTHR48069">
    <property type="entry name" value="DIHYDROFOLATE REDUCTASE"/>
    <property type="match status" value="1"/>
</dbReference>
<comment type="similarity">
    <text evidence="2 7">Belongs to the dihydrofolate reductase family.</text>
</comment>
<dbReference type="GO" id="GO:0050661">
    <property type="term" value="F:NADP binding"/>
    <property type="evidence" value="ECO:0007669"/>
    <property type="project" value="InterPro"/>
</dbReference>
<dbReference type="CDD" id="cd00209">
    <property type="entry name" value="DHFR"/>
    <property type="match status" value="1"/>
</dbReference>
<dbReference type="GO" id="GO:0046654">
    <property type="term" value="P:tetrahydrofolate biosynthetic process"/>
    <property type="evidence" value="ECO:0007669"/>
    <property type="project" value="UniProtKB-UniPathway"/>
</dbReference>
<comment type="pathway">
    <text evidence="1 7">Cofactor biosynthesis; tetrahydrofolate biosynthesis; 5,6,7,8-tetrahydrofolate from 7,8-dihydrofolate: step 1/1.</text>
</comment>
<evidence type="ECO:0000256" key="1">
    <source>
        <dbReference type="ARBA" id="ARBA00004903"/>
    </source>
</evidence>
<dbReference type="SUPFAM" id="SSF53597">
    <property type="entry name" value="Dihydrofolate reductase-like"/>
    <property type="match status" value="1"/>
</dbReference>
<organism evidence="9 10">
    <name type="scientific">Enterocloster lavalensis</name>
    <dbReference type="NCBI Taxonomy" id="460384"/>
    <lineage>
        <taxon>Bacteria</taxon>
        <taxon>Bacillati</taxon>
        <taxon>Bacillota</taxon>
        <taxon>Clostridia</taxon>
        <taxon>Lachnospirales</taxon>
        <taxon>Lachnospiraceae</taxon>
        <taxon>Enterocloster</taxon>
    </lineage>
</organism>
<evidence type="ECO:0000313" key="10">
    <source>
        <dbReference type="Proteomes" id="UP000198508"/>
    </source>
</evidence>
<feature type="domain" description="DHFR" evidence="8">
    <location>
        <begin position="1"/>
        <end position="163"/>
    </location>
</feature>
<comment type="function">
    <text evidence="7">Key enzyme in folate metabolism. Catalyzes an essential reaction for de novo glycine and purine synthesis, and for DNA precursor synthesis.</text>
</comment>
<dbReference type="GO" id="GO:0004146">
    <property type="term" value="F:dihydrofolate reductase activity"/>
    <property type="evidence" value="ECO:0007669"/>
    <property type="project" value="UniProtKB-EC"/>
</dbReference>
<dbReference type="UniPathway" id="UPA00077">
    <property type="reaction ID" value="UER00158"/>
</dbReference>
<evidence type="ECO:0000313" key="9">
    <source>
        <dbReference type="EMBL" id="SET42431.1"/>
    </source>
</evidence>
<accession>A0A1I0EBL9</accession>
<dbReference type="Proteomes" id="UP000198508">
    <property type="component" value="Unassembled WGS sequence"/>
</dbReference>
<proteinExistence type="inferred from homology"/>
<reference evidence="10" key="1">
    <citation type="submission" date="2016-10" db="EMBL/GenBank/DDBJ databases">
        <authorList>
            <person name="Varghese N."/>
            <person name="Submissions S."/>
        </authorList>
    </citation>
    <scope>NUCLEOTIDE SEQUENCE [LARGE SCALE GENOMIC DNA]</scope>
    <source>
        <strain evidence="10">NLAE-zl-G277</strain>
    </source>
</reference>
<dbReference type="RefSeq" id="WP_092362027.1">
    <property type="nucleotide sequence ID" value="NZ_CABJCG010000025.1"/>
</dbReference>
<dbReference type="STRING" id="460384.SAMN05216313_10630"/>
<dbReference type="Pfam" id="PF00186">
    <property type="entry name" value="DHFR_1"/>
    <property type="match status" value="1"/>
</dbReference>
<dbReference type="AlphaFoldDB" id="A0A1I0EBL9"/>
<dbReference type="PIRSF" id="PIRSF000194">
    <property type="entry name" value="DHFR"/>
    <property type="match status" value="1"/>
</dbReference>
<protein>
    <recommendedName>
        <fullName evidence="3 7">Dihydrofolate reductase</fullName>
        <ecNumber evidence="3 7">1.5.1.3</ecNumber>
    </recommendedName>
</protein>
<dbReference type="PROSITE" id="PS51330">
    <property type="entry name" value="DHFR_2"/>
    <property type="match status" value="1"/>
</dbReference>
<dbReference type="GO" id="GO:0005829">
    <property type="term" value="C:cytosol"/>
    <property type="evidence" value="ECO:0007669"/>
    <property type="project" value="TreeGrafter"/>
</dbReference>
<keyword evidence="10" id="KW-1185">Reference proteome</keyword>
<dbReference type="GeneID" id="93280430"/>
<name>A0A1I0EBL9_9FIRM</name>
<dbReference type="GO" id="GO:0006730">
    <property type="term" value="P:one-carbon metabolic process"/>
    <property type="evidence" value="ECO:0007669"/>
    <property type="project" value="UniProtKB-KW"/>
</dbReference>
<dbReference type="GO" id="GO:0046452">
    <property type="term" value="P:dihydrofolate metabolic process"/>
    <property type="evidence" value="ECO:0007669"/>
    <property type="project" value="TreeGrafter"/>
</dbReference>
<evidence type="ECO:0000256" key="3">
    <source>
        <dbReference type="ARBA" id="ARBA00012856"/>
    </source>
</evidence>
<evidence type="ECO:0000256" key="5">
    <source>
        <dbReference type="ARBA" id="ARBA00022857"/>
    </source>
</evidence>
<gene>
    <name evidence="9" type="ORF">SAMN05216313_10630</name>
</gene>
<dbReference type="EC" id="1.5.1.3" evidence="3 7"/>
<dbReference type="Gene3D" id="3.40.430.10">
    <property type="entry name" value="Dihydrofolate Reductase, subunit A"/>
    <property type="match status" value="1"/>
</dbReference>
<keyword evidence="4 7" id="KW-0554">One-carbon metabolism</keyword>
<sequence length="163" mass="18793">MNLIVAVDQNWAIGKDGRLLVNIPADRQLFMKETTGKTVVMGRKTLESLPGGQPLGKRENIVLTRDENYRVKGAAVCHSVEEALSLLEGKDPEDIFIIGGQSIYEQFLPYCDTAHVTFVEYVYDADTLFPNLDENPDWRLAEESDEQTYFDLCYYFRRYERIR</sequence>
<keyword evidence="6 7" id="KW-0560">Oxidoreductase</keyword>
<evidence type="ECO:0000256" key="4">
    <source>
        <dbReference type="ARBA" id="ARBA00022563"/>
    </source>
</evidence>
<dbReference type="GO" id="GO:0046655">
    <property type="term" value="P:folic acid metabolic process"/>
    <property type="evidence" value="ECO:0007669"/>
    <property type="project" value="TreeGrafter"/>
</dbReference>
<dbReference type="PANTHER" id="PTHR48069:SF3">
    <property type="entry name" value="DIHYDROFOLATE REDUCTASE"/>
    <property type="match status" value="1"/>
</dbReference>
<comment type="catalytic activity">
    <reaction evidence="7">
        <text>(6S)-5,6,7,8-tetrahydrofolate + NADP(+) = 7,8-dihydrofolate + NADPH + H(+)</text>
        <dbReference type="Rhea" id="RHEA:15009"/>
        <dbReference type="ChEBI" id="CHEBI:15378"/>
        <dbReference type="ChEBI" id="CHEBI:57451"/>
        <dbReference type="ChEBI" id="CHEBI:57453"/>
        <dbReference type="ChEBI" id="CHEBI:57783"/>
        <dbReference type="ChEBI" id="CHEBI:58349"/>
        <dbReference type="EC" id="1.5.1.3"/>
    </reaction>
</comment>
<dbReference type="InterPro" id="IPR001796">
    <property type="entry name" value="DHFR_dom"/>
</dbReference>
<dbReference type="EMBL" id="FOIM01000006">
    <property type="protein sequence ID" value="SET42431.1"/>
    <property type="molecule type" value="Genomic_DNA"/>
</dbReference>
<dbReference type="InterPro" id="IPR024072">
    <property type="entry name" value="DHFR-like_dom_sf"/>
</dbReference>
<evidence type="ECO:0000256" key="6">
    <source>
        <dbReference type="ARBA" id="ARBA00023002"/>
    </source>
</evidence>
<evidence type="ECO:0000256" key="2">
    <source>
        <dbReference type="ARBA" id="ARBA00009539"/>
    </source>
</evidence>
<keyword evidence="5 7" id="KW-0521">NADP</keyword>